<dbReference type="CDD" id="cd14798">
    <property type="entry name" value="RX-CC_like"/>
    <property type="match status" value="1"/>
</dbReference>
<dbReference type="PANTHER" id="PTHR19338:SF58">
    <property type="entry name" value="OS09G0517100 PROTEIN"/>
    <property type="match status" value="1"/>
</dbReference>
<dbReference type="PANTHER" id="PTHR19338">
    <property type="entry name" value="TRANSLOCASE OF INNER MITOCHONDRIAL MEMBRANE 13 HOMOLOG"/>
    <property type="match status" value="1"/>
</dbReference>
<feature type="domain" description="Disease resistance N-terminal" evidence="7">
    <location>
        <begin position="23"/>
        <end position="80"/>
    </location>
</feature>
<protein>
    <submittedName>
        <fullName evidence="9">Uncharacterized protein</fullName>
    </submittedName>
</protein>
<evidence type="ECO:0000259" key="8">
    <source>
        <dbReference type="Pfam" id="PF23598"/>
    </source>
</evidence>
<evidence type="ECO:0000256" key="4">
    <source>
        <dbReference type="ARBA" id="ARBA00022741"/>
    </source>
</evidence>
<dbReference type="Pfam" id="PF23598">
    <property type="entry name" value="LRR_14"/>
    <property type="match status" value="1"/>
</dbReference>
<evidence type="ECO:0000256" key="3">
    <source>
        <dbReference type="ARBA" id="ARBA00022737"/>
    </source>
</evidence>
<feature type="domain" description="Disease resistance R13L4/SHOC-2-like LRR" evidence="8">
    <location>
        <begin position="201"/>
        <end position="477"/>
    </location>
</feature>
<dbReference type="SUPFAM" id="SSF52058">
    <property type="entry name" value="L domain-like"/>
    <property type="match status" value="1"/>
</dbReference>
<keyword evidence="3" id="KW-0677">Repeat</keyword>
<evidence type="ECO:0000256" key="5">
    <source>
        <dbReference type="ARBA" id="ARBA00022821"/>
    </source>
</evidence>
<organism evidence="9">
    <name type="scientific">Aegilops tauschii</name>
    <name type="common">Tausch's goatgrass</name>
    <name type="synonym">Aegilops squarrosa</name>
    <dbReference type="NCBI Taxonomy" id="37682"/>
    <lineage>
        <taxon>Eukaryota</taxon>
        <taxon>Viridiplantae</taxon>
        <taxon>Streptophyta</taxon>
        <taxon>Embryophyta</taxon>
        <taxon>Tracheophyta</taxon>
        <taxon>Spermatophyta</taxon>
        <taxon>Magnoliopsida</taxon>
        <taxon>Liliopsida</taxon>
        <taxon>Poales</taxon>
        <taxon>Poaceae</taxon>
        <taxon>BOP clade</taxon>
        <taxon>Pooideae</taxon>
        <taxon>Triticodae</taxon>
        <taxon>Triticeae</taxon>
        <taxon>Triticinae</taxon>
        <taxon>Aegilops</taxon>
    </lineage>
</organism>
<keyword evidence="6" id="KW-0175">Coiled coil</keyword>
<dbReference type="InterPro" id="IPR038005">
    <property type="entry name" value="RX-like_CC"/>
</dbReference>
<dbReference type="ExpressionAtlas" id="M8BQS8">
    <property type="expression patterns" value="baseline"/>
</dbReference>
<dbReference type="Gene3D" id="3.80.10.10">
    <property type="entry name" value="Ribonuclease Inhibitor"/>
    <property type="match status" value="1"/>
</dbReference>
<dbReference type="InterPro" id="IPR041118">
    <property type="entry name" value="Rx_N"/>
</dbReference>
<keyword evidence="4" id="KW-0547">Nucleotide-binding</keyword>
<dbReference type="GO" id="GO:0000166">
    <property type="term" value="F:nucleotide binding"/>
    <property type="evidence" value="ECO:0007669"/>
    <property type="project" value="UniProtKB-KW"/>
</dbReference>
<accession>M8BQS8</accession>
<evidence type="ECO:0000256" key="1">
    <source>
        <dbReference type="ARBA" id="ARBA00008894"/>
    </source>
</evidence>
<evidence type="ECO:0000259" key="7">
    <source>
        <dbReference type="Pfam" id="PF18052"/>
    </source>
</evidence>
<proteinExistence type="inferred from homology"/>
<evidence type="ECO:0000313" key="9">
    <source>
        <dbReference type="EnsemblPlants" id="EMT24329"/>
    </source>
</evidence>
<keyword evidence="5" id="KW-0611">Plant defense</keyword>
<dbReference type="InterPro" id="IPR055414">
    <property type="entry name" value="LRR_R13L4/SHOC2-like"/>
</dbReference>
<dbReference type="EnsemblPlants" id="EMT24329">
    <property type="protein sequence ID" value="EMT24329"/>
    <property type="gene ID" value="F775_00095"/>
</dbReference>
<comment type="similarity">
    <text evidence="1">Belongs to the disease resistance NB-LRR family.</text>
</comment>
<dbReference type="Gene3D" id="1.20.5.4130">
    <property type="match status" value="1"/>
</dbReference>
<evidence type="ECO:0000256" key="6">
    <source>
        <dbReference type="ARBA" id="ARBA00023054"/>
    </source>
</evidence>
<dbReference type="Pfam" id="PF18052">
    <property type="entry name" value="Rx_N"/>
    <property type="match status" value="1"/>
</dbReference>
<evidence type="ECO:0000256" key="2">
    <source>
        <dbReference type="ARBA" id="ARBA00022614"/>
    </source>
</evidence>
<name>M8BQS8_AEGTA</name>
<dbReference type="AlphaFoldDB" id="M8BQS8"/>
<dbReference type="InterPro" id="IPR032675">
    <property type="entry name" value="LRR_dom_sf"/>
</dbReference>
<keyword evidence="2" id="KW-0433">Leucine-rich repeat</keyword>
<sequence length="481" mass="53450">MEVTVLSVGDSVVNGELSYARSAPAEQVALQLGVQRDQTFFIKDELEMMQAFLMAVDDYRERNSRAVKVWVKQVRDVAYESRGLPPGLGGQSGKAVQVVAWRGHIDGPSPEEYMTRQQDKTSVDLAQLINTRGVDLRVISVWGAGGGLGQMSTIRSAYKNPNVKLLKKKMGMDVDVNRRDVCTMCCGNILPLLATRQSPRGVAVPRRIRRLKALQTLGIVNITRAKAILQDIEELTRLRKLGVISVNNRSSQDLFLAIAGLSCLESLLVQSLGYPGLSSCLDGISSPPANLQSLKLLVQSLGYPGLSSCLDGISSTPANLQSLKLYGNIVKLPKWLQRLTNLVKLRLRSSRIVEHDAAIQLLPKILNLSTLRLWRESFVGNEIHFNFCQGAFLSLVVLELDRLADLKLVKFEEEVTPKLELLQFRAWTSQASTGLFTGLPSLPSLKEFMLMEFHNGYKDTFVEELRGELAKNQNRPALKRH</sequence>
<reference evidence="9" key="1">
    <citation type="submission" date="2015-06" db="UniProtKB">
        <authorList>
            <consortium name="EnsemblPlants"/>
        </authorList>
    </citation>
    <scope>IDENTIFICATION</scope>
</reference>
<dbReference type="GO" id="GO:0006952">
    <property type="term" value="P:defense response"/>
    <property type="evidence" value="ECO:0007669"/>
    <property type="project" value="UniProtKB-KW"/>
</dbReference>